<evidence type="ECO:0000313" key="2">
    <source>
        <dbReference type="Proteomes" id="UP000253314"/>
    </source>
</evidence>
<name>A0A366XNZ3_9BACI</name>
<dbReference type="InterPro" id="IPR037208">
    <property type="entry name" value="Spo0E-like_sf"/>
</dbReference>
<dbReference type="Gene3D" id="4.10.280.10">
    <property type="entry name" value="Helix-loop-helix DNA-binding domain"/>
    <property type="match status" value="1"/>
</dbReference>
<dbReference type="Proteomes" id="UP000253314">
    <property type="component" value="Unassembled WGS sequence"/>
</dbReference>
<accession>A0A366XNZ3</accession>
<dbReference type="InterPro" id="IPR018540">
    <property type="entry name" value="Spo0E-like"/>
</dbReference>
<dbReference type="GO" id="GO:0043937">
    <property type="term" value="P:regulation of sporulation"/>
    <property type="evidence" value="ECO:0007669"/>
    <property type="project" value="InterPro"/>
</dbReference>
<reference evidence="1 2" key="1">
    <citation type="submission" date="2018-07" db="EMBL/GenBank/DDBJ databases">
        <title>Lottiidibacillus patelloidae gen. nov., sp. nov., isolated from the intestinal tract of a marine limpet and the reclassification of B. taeanensis BH030017T, B. algicola KMM 3737T and B. hwajinpoensis SW-72T as genus Lottiidibacillus.</title>
        <authorList>
            <person name="Liu R."/>
            <person name="Huang Z."/>
        </authorList>
    </citation>
    <scope>NUCLEOTIDE SEQUENCE [LARGE SCALE GENOMIC DNA]</scope>
    <source>
        <strain evidence="1 2">BH030017</strain>
    </source>
</reference>
<organism evidence="1 2">
    <name type="scientific">Bacillus taeanensis</name>
    <dbReference type="NCBI Taxonomy" id="273032"/>
    <lineage>
        <taxon>Bacteria</taxon>
        <taxon>Bacillati</taxon>
        <taxon>Bacillota</taxon>
        <taxon>Bacilli</taxon>
        <taxon>Bacillales</taxon>
        <taxon>Bacillaceae</taxon>
        <taxon>Bacillus</taxon>
    </lineage>
</organism>
<comment type="caution">
    <text evidence="1">The sequence shown here is derived from an EMBL/GenBank/DDBJ whole genome shotgun (WGS) entry which is preliminary data.</text>
</comment>
<protein>
    <recommendedName>
        <fullName evidence="3">Aspartyl-phosphate phosphatase Spo0E family protein</fullName>
    </recommendedName>
</protein>
<dbReference type="AlphaFoldDB" id="A0A366XNZ3"/>
<sequence>MYMERMKAIEKARSKMIAKALEKGDFTDKEVIQLSQELDSLILEAQQKNDSH</sequence>
<gene>
    <name evidence="1" type="ORF">DS031_18615</name>
</gene>
<dbReference type="InterPro" id="IPR036638">
    <property type="entry name" value="HLH_DNA-bd_sf"/>
</dbReference>
<proteinExistence type="predicted"/>
<dbReference type="SUPFAM" id="SSF140500">
    <property type="entry name" value="BAS1536-like"/>
    <property type="match status" value="1"/>
</dbReference>
<evidence type="ECO:0008006" key="3">
    <source>
        <dbReference type="Google" id="ProtNLM"/>
    </source>
</evidence>
<dbReference type="EMBL" id="QOCW01000025">
    <property type="protein sequence ID" value="RBW68090.1"/>
    <property type="molecule type" value="Genomic_DNA"/>
</dbReference>
<dbReference type="GO" id="GO:0046983">
    <property type="term" value="F:protein dimerization activity"/>
    <property type="evidence" value="ECO:0007669"/>
    <property type="project" value="InterPro"/>
</dbReference>
<keyword evidence="2" id="KW-1185">Reference proteome</keyword>
<dbReference type="OrthoDB" id="2472370at2"/>
<dbReference type="Pfam" id="PF09388">
    <property type="entry name" value="SpoOE-like"/>
    <property type="match status" value="1"/>
</dbReference>
<evidence type="ECO:0000313" key="1">
    <source>
        <dbReference type="EMBL" id="RBW68090.1"/>
    </source>
</evidence>